<dbReference type="PANTHER" id="PTHR48023">
    <property type="entry name" value="D-XYLOSE-PROTON SYMPORTER-LIKE 2"/>
    <property type="match status" value="1"/>
</dbReference>
<dbReference type="InterPro" id="IPR020846">
    <property type="entry name" value="MFS_dom"/>
</dbReference>
<feature type="transmembrane region" description="Helical" evidence="8">
    <location>
        <begin position="399"/>
        <end position="420"/>
    </location>
</feature>
<evidence type="ECO:0000313" key="11">
    <source>
        <dbReference type="EMBL" id="KAG8463983.1"/>
    </source>
</evidence>
<dbReference type="InterPro" id="IPR005828">
    <property type="entry name" value="MFS_sugar_transport-like"/>
</dbReference>
<dbReference type="Pfam" id="PF00083">
    <property type="entry name" value="Sugar_tr"/>
    <property type="match status" value="1"/>
</dbReference>
<evidence type="ECO:0000256" key="4">
    <source>
        <dbReference type="ARBA" id="ARBA00022692"/>
    </source>
</evidence>
<comment type="subcellular location">
    <subcellularLocation>
        <location evidence="1">Membrane</location>
        <topology evidence="1">Multi-pass membrane protein</topology>
    </subcellularLocation>
</comment>
<dbReference type="AlphaFoldDB" id="A0A8J5XCB4"/>
<dbReference type="Gene3D" id="1.20.1250.20">
    <property type="entry name" value="MFS general substrate transporter like domains"/>
    <property type="match status" value="1"/>
</dbReference>
<protein>
    <recommendedName>
        <fullName evidence="10">Major facilitator superfamily (MFS) profile domain-containing protein</fullName>
    </recommendedName>
</protein>
<evidence type="ECO:0000256" key="7">
    <source>
        <dbReference type="RuleBase" id="RU003346"/>
    </source>
</evidence>
<keyword evidence="3 7" id="KW-0813">Transport</keyword>
<evidence type="ECO:0000256" key="9">
    <source>
        <dbReference type="SAM" id="SignalP"/>
    </source>
</evidence>
<keyword evidence="9" id="KW-0732">Signal</keyword>
<feature type="transmembrane region" description="Helical" evidence="8">
    <location>
        <begin position="148"/>
        <end position="168"/>
    </location>
</feature>
<dbReference type="InterPro" id="IPR050820">
    <property type="entry name" value="MFS_Sugar_Transporter"/>
</dbReference>
<feature type="transmembrane region" description="Helical" evidence="8">
    <location>
        <begin position="367"/>
        <end position="387"/>
    </location>
</feature>
<accession>A0A8J5XCB4</accession>
<dbReference type="PANTHER" id="PTHR48023:SF4">
    <property type="entry name" value="D-XYLOSE-PROTON SYMPORTER-LIKE 2"/>
    <property type="match status" value="1"/>
</dbReference>
<feature type="transmembrane region" description="Helical" evidence="8">
    <location>
        <begin position="504"/>
        <end position="521"/>
    </location>
</feature>
<evidence type="ECO:0000256" key="8">
    <source>
        <dbReference type="SAM" id="Phobius"/>
    </source>
</evidence>
<proteinExistence type="inferred from homology"/>
<dbReference type="Proteomes" id="UP000751190">
    <property type="component" value="Unassembled WGS sequence"/>
</dbReference>
<name>A0A8J5XCB4_DIALT</name>
<dbReference type="PROSITE" id="PS50850">
    <property type="entry name" value="MFS"/>
    <property type="match status" value="1"/>
</dbReference>
<dbReference type="OrthoDB" id="6612291at2759"/>
<reference evidence="11" key="1">
    <citation type="submission" date="2021-05" db="EMBL/GenBank/DDBJ databases">
        <title>The genome of the haptophyte Pavlova lutheri (Diacronema luteri, Pavlovales) - a model for lipid biosynthesis in eukaryotic algae.</title>
        <authorList>
            <person name="Hulatt C.J."/>
            <person name="Posewitz M.C."/>
        </authorList>
    </citation>
    <scope>NUCLEOTIDE SEQUENCE</scope>
    <source>
        <strain evidence="11">NIVA-4/92</strain>
    </source>
</reference>
<evidence type="ECO:0000256" key="3">
    <source>
        <dbReference type="ARBA" id="ARBA00022448"/>
    </source>
</evidence>
<organism evidence="11 12">
    <name type="scientific">Diacronema lutheri</name>
    <name type="common">Unicellular marine alga</name>
    <name type="synonym">Monochrysis lutheri</name>
    <dbReference type="NCBI Taxonomy" id="2081491"/>
    <lineage>
        <taxon>Eukaryota</taxon>
        <taxon>Haptista</taxon>
        <taxon>Haptophyta</taxon>
        <taxon>Pavlovophyceae</taxon>
        <taxon>Pavlovales</taxon>
        <taxon>Pavlovaceae</taxon>
        <taxon>Diacronema</taxon>
    </lineage>
</organism>
<comment type="caution">
    <text evidence="11">The sequence shown here is derived from an EMBL/GenBank/DDBJ whole genome shotgun (WGS) entry which is preliminary data.</text>
</comment>
<keyword evidence="12" id="KW-1185">Reference proteome</keyword>
<dbReference type="InterPro" id="IPR003663">
    <property type="entry name" value="Sugar/inositol_transpt"/>
</dbReference>
<keyword evidence="6 8" id="KW-0472">Membrane</keyword>
<feature type="transmembrane region" description="Helical" evidence="8">
    <location>
        <begin position="473"/>
        <end position="492"/>
    </location>
</feature>
<feature type="transmembrane region" description="Helical" evidence="8">
    <location>
        <begin position="112"/>
        <end position="136"/>
    </location>
</feature>
<dbReference type="NCBIfam" id="TIGR00879">
    <property type="entry name" value="SP"/>
    <property type="match status" value="1"/>
</dbReference>
<dbReference type="EMBL" id="JAGTXO010000014">
    <property type="protein sequence ID" value="KAG8463983.1"/>
    <property type="molecule type" value="Genomic_DNA"/>
</dbReference>
<gene>
    <name evidence="11" type="ORF">KFE25_000151</name>
</gene>
<evidence type="ECO:0000259" key="10">
    <source>
        <dbReference type="PROSITE" id="PS50850"/>
    </source>
</evidence>
<feature type="domain" description="Major facilitator superfamily (MFS) profile" evidence="10">
    <location>
        <begin position="70"/>
        <end position="527"/>
    </location>
</feature>
<dbReference type="SUPFAM" id="SSF103473">
    <property type="entry name" value="MFS general substrate transporter"/>
    <property type="match status" value="1"/>
</dbReference>
<sequence>MKIVAAALLAAASAGATRVAPVRLGAAVVPRPFASRARVRASASDDASGLTAAGGGGGGGGGGVPAWLPSFIVPALGGALFGYDIGAVSAVARILGAPDVATASFGAPLSEIALGNVASLPLFGGMLASLAIVFIGDAKIGRLTELKLASLAYFAGTLGAVCAPSLPFLLAGRLGSGLGIGLALHAAPLYIAETAPPELRGRLIAYKEAAIVSGIVLGYIAGALTGDAGLWRQTFAPAFVLEAAMLAQAVALPESPRWLALRGRTDEAELAVAQLRGCSADAARAEVAALAPASRAKPAPLSSAGETVTASVPEPSVLDVFPRLVSEQVYRDALVIGCGLVLFQQLSGQPSVLYYANTLFESIGLGYIAAVAVGGFKLVMTVVSANLVESPQWGRRPLLLAGTGAMTVSLLGLAAMYAVAGPALAAGGSDAAAAQAGVIGLLFLYVGGYQIGFGPITWLVLSEIFPIAVRSPAMSVGTLLNFGSNYLVGTLFELERRSVGEPALFGGFAAVALVAVAFIFTKVPETRGLSLEEIEEKLRGGGPL</sequence>
<feature type="signal peptide" evidence="9">
    <location>
        <begin position="1"/>
        <end position="16"/>
    </location>
</feature>
<evidence type="ECO:0000256" key="2">
    <source>
        <dbReference type="ARBA" id="ARBA00010992"/>
    </source>
</evidence>
<comment type="similarity">
    <text evidence="2 7">Belongs to the major facilitator superfamily. Sugar transporter (TC 2.A.1.1) family.</text>
</comment>
<keyword evidence="5 8" id="KW-1133">Transmembrane helix</keyword>
<dbReference type="GO" id="GO:0022857">
    <property type="term" value="F:transmembrane transporter activity"/>
    <property type="evidence" value="ECO:0007669"/>
    <property type="project" value="InterPro"/>
</dbReference>
<feature type="chain" id="PRO_5035145150" description="Major facilitator superfamily (MFS) profile domain-containing protein" evidence="9">
    <location>
        <begin position="17"/>
        <end position="544"/>
    </location>
</feature>
<evidence type="ECO:0000256" key="6">
    <source>
        <dbReference type="ARBA" id="ARBA00023136"/>
    </source>
</evidence>
<keyword evidence="4 8" id="KW-0812">Transmembrane</keyword>
<feature type="transmembrane region" description="Helical" evidence="8">
    <location>
        <begin position="432"/>
        <end position="461"/>
    </location>
</feature>
<evidence type="ECO:0000256" key="1">
    <source>
        <dbReference type="ARBA" id="ARBA00004141"/>
    </source>
</evidence>
<feature type="transmembrane region" description="Helical" evidence="8">
    <location>
        <begin position="204"/>
        <end position="222"/>
    </location>
</feature>
<dbReference type="OMA" id="HMGEYDP"/>
<dbReference type="GO" id="GO:1904659">
    <property type="term" value="P:D-glucose transmembrane transport"/>
    <property type="evidence" value="ECO:0007669"/>
    <property type="project" value="TreeGrafter"/>
</dbReference>
<evidence type="ECO:0000256" key="5">
    <source>
        <dbReference type="ARBA" id="ARBA00022989"/>
    </source>
</evidence>
<dbReference type="InterPro" id="IPR036259">
    <property type="entry name" value="MFS_trans_sf"/>
</dbReference>
<evidence type="ECO:0000313" key="12">
    <source>
        <dbReference type="Proteomes" id="UP000751190"/>
    </source>
</evidence>
<dbReference type="PRINTS" id="PR00171">
    <property type="entry name" value="SUGRTRNSPORT"/>
</dbReference>
<dbReference type="GO" id="GO:0016020">
    <property type="term" value="C:membrane"/>
    <property type="evidence" value="ECO:0007669"/>
    <property type="project" value="UniProtKB-SubCell"/>
</dbReference>